<protein>
    <submittedName>
        <fullName evidence="1">Uncharacterized protein</fullName>
    </submittedName>
</protein>
<keyword evidence="2" id="KW-1185">Reference proteome</keyword>
<accession>A0ABP8FZR3</accession>
<comment type="caution">
    <text evidence="1">The sequence shown here is derived from an EMBL/GenBank/DDBJ whole genome shotgun (WGS) entry which is preliminary data.</text>
</comment>
<organism evidence="1 2">
    <name type="scientific">Compostibacter hankyongensis</name>
    <dbReference type="NCBI Taxonomy" id="1007089"/>
    <lineage>
        <taxon>Bacteria</taxon>
        <taxon>Pseudomonadati</taxon>
        <taxon>Bacteroidota</taxon>
        <taxon>Chitinophagia</taxon>
        <taxon>Chitinophagales</taxon>
        <taxon>Chitinophagaceae</taxon>
        <taxon>Compostibacter</taxon>
    </lineage>
</organism>
<dbReference type="EMBL" id="BAABFN010000006">
    <property type="protein sequence ID" value="GAA4314345.1"/>
    <property type="molecule type" value="Genomic_DNA"/>
</dbReference>
<name>A0ABP8FZR3_9BACT</name>
<dbReference type="Proteomes" id="UP001501207">
    <property type="component" value="Unassembled WGS sequence"/>
</dbReference>
<sequence>MKNNEKTYGFLKSNGFELIQKDTSAFFGDYYDIFSNDFLQIRFSKSKSFETVDIRSNQSNENWYDLALVKALLYKERDLNYVTTIETHKDFIHKELGNIVELFNDKNYLTTKKRLDELGNERAEQMFPGIRE</sequence>
<dbReference type="RefSeq" id="WP_344979841.1">
    <property type="nucleotide sequence ID" value="NZ_BAABFN010000006.1"/>
</dbReference>
<reference evidence="2" key="1">
    <citation type="journal article" date="2019" name="Int. J. Syst. Evol. Microbiol.">
        <title>The Global Catalogue of Microorganisms (GCM) 10K type strain sequencing project: providing services to taxonomists for standard genome sequencing and annotation.</title>
        <authorList>
            <consortium name="The Broad Institute Genomics Platform"/>
            <consortium name="The Broad Institute Genome Sequencing Center for Infectious Disease"/>
            <person name="Wu L."/>
            <person name="Ma J."/>
        </authorList>
    </citation>
    <scope>NUCLEOTIDE SEQUENCE [LARGE SCALE GENOMIC DNA]</scope>
    <source>
        <strain evidence="2">JCM 17664</strain>
    </source>
</reference>
<evidence type="ECO:0000313" key="2">
    <source>
        <dbReference type="Proteomes" id="UP001501207"/>
    </source>
</evidence>
<evidence type="ECO:0000313" key="1">
    <source>
        <dbReference type="EMBL" id="GAA4314345.1"/>
    </source>
</evidence>
<gene>
    <name evidence="1" type="ORF">GCM10023143_25150</name>
</gene>
<proteinExistence type="predicted"/>